<dbReference type="NCBIfam" id="TIGR02537">
    <property type="entry name" value="arch_flag_Nterm"/>
    <property type="match status" value="1"/>
</dbReference>
<protein>
    <submittedName>
        <fullName evidence="2">Archaellin/type IV pilin N-terminal domain-containing protein</fullName>
    </submittedName>
</protein>
<dbReference type="Proteomes" id="UP001597034">
    <property type="component" value="Unassembled WGS sequence"/>
</dbReference>
<dbReference type="InterPro" id="IPR055713">
    <property type="entry name" value="DUF7289"/>
</dbReference>
<evidence type="ECO:0000256" key="1">
    <source>
        <dbReference type="SAM" id="Phobius"/>
    </source>
</evidence>
<proteinExistence type="predicted"/>
<keyword evidence="3" id="KW-1185">Reference proteome</keyword>
<organism evidence="2 3">
    <name type="scientific">Haloarchaeobius litoreus</name>
    <dbReference type="NCBI Taxonomy" id="755306"/>
    <lineage>
        <taxon>Archaea</taxon>
        <taxon>Methanobacteriati</taxon>
        <taxon>Methanobacteriota</taxon>
        <taxon>Stenosarchaea group</taxon>
        <taxon>Halobacteria</taxon>
        <taxon>Halobacteriales</taxon>
        <taxon>Halorubellaceae</taxon>
        <taxon>Haloarchaeobius</taxon>
    </lineage>
</organism>
<dbReference type="RefSeq" id="WP_256399669.1">
    <property type="nucleotide sequence ID" value="NZ_JANHJR010000002.1"/>
</dbReference>
<accession>A0ABD6DG90</accession>
<name>A0ABD6DG90_9EURY</name>
<gene>
    <name evidence="2" type="ORF">ACFSBL_01760</name>
</gene>
<keyword evidence="1" id="KW-0472">Membrane</keyword>
<dbReference type="EMBL" id="JBHUDO010000001">
    <property type="protein sequence ID" value="MFD1644397.1"/>
    <property type="molecule type" value="Genomic_DNA"/>
</dbReference>
<evidence type="ECO:0000313" key="3">
    <source>
        <dbReference type="Proteomes" id="UP001597034"/>
    </source>
</evidence>
<reference evidence="2 3" key="1">
    <citation type="journal article" date="2019" name="Int. J. Syst. Evol. Microbiol.">
        <title>The Global Catalogue of Microorganisms (GCM) 10K type strain sequencing project: providing services to taxonomists for standard genome sequencing and annotation.</title>
        <authorList>
            <consortium name="The Broad Institute Genomics Platform"/>
            <consortium name="The Broad Institute Genome Sequencing Center for Infectious Disease"/>
            <person name="Wu L."/>
            <person name="Ma J."/>
        </authorList>
    </citation>
    <scope>NUCLEOTIDE SEQUENCE [LARGE SCALE GENOMIC DNA]</scope>
    <source>
        <strain evidence="2 3">CGMCC 1.10390</strain>
    </source>
</reference>
<evidence type="ECO:0000313" key="2">
    <source>
        <dbReference type="EMBL" id="MFD1644397.1"/>
    </source>
</evidence>
<keyword evidence="1" id="KW-0812">Transmembrane</keyword>
<sequence length="247" mass="25676">MTGLLPPPDGSDRGQSNVVGVALLLGITVVALGVLTASIGLAVDAGTGAADAARVGDDVDDALRPVEVTGEHVGSVRATDGQLRTVGRDVRVLNDSGTVALFEADALVYETDGQRVTFLAGAVVRGEGRGARLVSDPPVVASPDGDVLVVGVATLGADRRTVSFAGEPVRLRTNVTHDRRSLGRGEYRLAIETTTPAPWRSYFRELGATVTDRDLDGDGVDSVVATFPDERTAYLVVHALHLEVGDA</sequence>
<dbReference type="Pfam" id="PF23960">
    <property type="entry name" value="DUF7289"/>
    <property type="match status" value="1"/>
</dbReference>
<dbReference type="InterPro" id="IPR013373">
    <property type="entry name" value="Flagellin/pilin_N_arc"/>
</dbReference>
<keyword evidence="1" id="KW-1133">Transmembrane helix</keyword>
<feature type="transmembrane region" description="Helical" evidence="1">
    <location>
        <begin position="20"/>
        <end position="43"/>
    </location>
</feature>
<dbReference type="AlphaFoldDB" id="A0ABD6DG90"/>
<comment type="caution">
    <text evidence="2">The sequence shown here is derived from an EMBL/GenBank/DDBJ whole genome shotgun (WGS) entry which is preliminary data.</text>
</comment>